<feature type="domain" description="CBS" evidence="4">
    <location>
        <begin position="166"/>
        <end position="224"/>
    </location>
</feature>
<dbReference type="OrthoDB" id="9808528at2"/>
<protein>
    <submittedName>
        <fullName evidence="5">Cyclic nucleotide-binding protein</fullName>
    </submittedName>
</protein>
<evidence type="ECO:0000313" key="6">
    <source>
        <dbReference type="Proteomes" id="UP000182517"/>
    </source>
</evidence>
<dbReference type="Pfam" id="PF10335">
    <property type="entry name" value="DUF294_C"/>
    <property type="match status" value="1"/>
</dbReference>
<dbReference type="SUPFAM" id="SSF81301">
    <property type="entry name" value="Nucleotidyltransferase"/>
    <property type="match status" value="1"/>
</dbReference>
<name>A0A1L3GR94_9BACT</name>
<dbReference type="InterPro" id="IPR014710">
    <property type="entry name" value="RmlC-like_jellyroll"/>
</dbReference>
<evidence type="ECO:0000313" key="5">
    <source>
        <dbReference type="EMBL" id="APG28433.1"/>
    </source>
</evidence>
<evidence type="ECO:0000256" key="1">
    <source>
        <dbReference type="ARBA" id="ARBA00023122"/>
    </source>
</evidence>
<dbReference type="InterPro" id="IPR043519">
    <property type="entry name" value="NT_sf"/>
</dbReference>
<dbReference type="Proteomes" id="UP000182517">
    <property type="component" value="Chromosome"/>
</dbReference>
<evidence type="ECO:0000256" key="2">
    <source>
        <dbReference type="PROSITE-ProRule" id="PRU00703"/>
    </source>
</evidence>
<dbReference type="EMBL" id="CP015519">
    <property type="protein sequence ID" value="APG28433.1"/>
    <property type="molecule type" value="Genomic_DNA"/>
</dbReference>
<dbReference type="STRING" id="1842532.A7E78_11580"/>
<dbReference type="SMART" id="SM00100">
    <property type="entry name" value="cNMP"/>
    <property type="match status" value="1"/>
</dbReference>
<dbReference type="SUPFAM" id="SSF51206">
    <property type="entry name" value="cAMP-binding domain-like"/>
    <property type="match status" value="1"/>
</dbReference>
<dbReference type="RefSeq" id="WP_072284462.1">
    <property type="nucleotide sequence ID" value="NZ_CP015519.1"/>
</dbReference>
<sequence>MSLSKHLRDVEPFNQLPEAVVQDLLAAARINIYPAGTCIFAQNDPPSGFLFVVKEGLVEITVLASSGEDMVVDYLQEGQFLGDTALFGDDPYSVGARAANDVQCYLLPFELLHQLERRYPQLRDYFAGVLVSRVRQLYSEMVADHTLSALGQMEAYPFKKRLSEIMSSPIEMCDGGETARQVARRMADKRISSVLVAGQDGSPAGLITEKDLVTKVIAAEVDDPQKVTAEQLMTPHPHVMPPDTYMYEAMAYMLGHQIRHMPVIDRGEPVGMVTLRDLMRYRSQKAMLLLGSIEEEESLAGLSRMRQEIVNVVRALLTETRNIHEVTEVISHLHHAIIKRVYAICEQQMAAAGHQKPAVRHCFLIMGSGGRREMLLGPDQDNGFIYEDMSEEKLAEVESYFVPFAEKLVAALAEVGYPLCDGKVMANNPAWRGRLSDWRARLREWFNDPEPQNVRDSSIFFDFTTLVGDPSLAQELHGIVQQGIREFPGFLFHMMSLDLQCKAPIGFMGRFLLEKSGEQAGLLSLKNGGSIFIVDCVRMFCLELERSELPTLERLKVLVELNVFDVETADHVRAAFEALVYLRLRNEIALVEAGREPSHYLDPQALPKNEQELLKGALHAVKKLQDSARRHFAKTPF</sequence>
<dbReference type="Gene3D" id="2.60.120.10">
    <property type="entry name" value="Jelly Rolls"/>
    <property type="match status" value="1"/>
</dbReference>
<dbReference type="InterPro" id="IPR046342">
    <property type="entry name" value="CBS_dom_sf"/>
</dbReference>
<feature type="domain" description="Cyclic nucleotide-binding" evidence="3">
    <location>
        <begin position="12"/>
        <end position="115"/>
    </location>
</feature>
<dbReference type="InterPro" id="IPR018821">
    <property type="entry name" value="DUF294_put_nucleoTrafse_sb-bd"/>
</dbReference>
<dbReference type="InterPro" id="IPR000595">
    <property type="entry name" value="cNMP-bd_dom"/>
</dbReference>
<dbReference type="PROSITE" id="PS50042">
    <property type="entry name" value="CNMP_BINDING_3"/>
    <property type="match status" value="1"/>
</dbReference>
<dbReference type="PANTHER" id="PTHR43080">
    <property type="entry name" value="CBS DOMAIN-CONTAINING PROTEIN CBSX3, MITOCHONDRIAL"/>
    <property type="match status" value="1"/>
</dbReference>
<dbReference type="CDD" id="cd05401">
    <property type="entry name" value="NT_GlnE_GlnD_like"/>
    <property type="match status" value="1"/>
</dbReference>
<gene>
    <name evidence="5" type="ORF">A7E78_11580</name>
</gene>
<accession>A0A1L3GR94</accession>
<dbReference type="GO" id="GO:0008773">
    <property type="term" value="F:[protein-PII] uridylyltransferase activity"/>
    <property type="evidence" value="ECO:0007669"/>
    <property type="project" value="InterPro"/>
</dbReference>
<organism evidence="5 6">
    <name type="scientific">Syntrophotalea acetylenivorans</name>
    <dbReference type="NCBI Taxonomy" id="1842532"/>
    <lineage>
        <taxon>Bacteria</taxon>
        <taxon>Pseudomonadati</taxon>
        <taxon>Thermodesulfobacteriota</taxon>
        <taxon>Desulfuromonadia</taxon>
        <taxon>Desulfuromonadales</taxon>
        <taxon>Syntrophotaleaceae</taxon>
        <taxon>Syntrophotalea</taxon>
    </lineage>
</organism>
<evidence type="ECO:0000259" key="3">
    <source>
        <dbReference type="PROSITE" id="PS50042"/>
    </source>
</evidence>
<evidence type="ECO:0000259" key="4">
    <source>
        <dbReference type="PROSITE" id="PS51371"/>
    </source>
</evidence>
<dbReference type="InterPro" id="IPR005105">
    <property type="entry name" value="GlnD_Uridyltrans_N"/>
</dbReference>
<reference evidence="5 6" key="1">
    <citation type="journal article" date="2017" name="Genome Announc.">
        <title>Complete Genome Sequences of Two Acetylene-Fermenting Pelobacter acetylenicus Strains.</title>
        <authorList>
            <person name="Sutton J.M."/>
            <person name="Baesman S.M."/>
            <person name="Fierst J.L."/>
            <person name="Poret-Peterson A.T."/>
            <person name="Oremland R.S."/>
            <person name="Dunlap D.S."/>
            <person name="Akob D.M."/>
        </authorList>
    </citation>
    <scope>NUCLEOTIDE SEQUENCE [LARGE SCALE GENOMIC DNA]</scope>
    <source>
        <strain evidence="5 6">SFB93</strain>
    </source>
</reference>
<dbReference type="SMART" id="SM00116">
    <property type="entry name" value="CBS"/>
    <property type="match status" value="2"/>
</dbReference>
<dbReference type="Pfam" id="PF00571">
    <property type="entry name" value="CBS"/>
    <property type="match status" value="2"/>
</dbReference>
<dbReference type="PANTHER" id="PTHR43080:SF2">
    <property type="entry name" value="CBS DOMAIN-CONTAINING PROTEIN"/>
    <property type="match status" value="1"/>
</dbReference>
<proteinExistence type="predicted"/>
<dbReference type="PROSITE" id="PS51371">
    <property type="entry name" value="CBS"/>
    <property type="match status" value="2"/>
</dbReference>
<feature type="domain" description="CBS" evidence="4">
    <location>
        <begin position="233"/>
        <end position="289"/>
    </location>
</feature>
<dbReference type="Gene3D" id="3.10.580.10">
    <property type="entry name" value="CBS-domain"/>
    <property type="match status" value="1"/>
</dbReference>
<dbReference type="AlphaFoldDB" id="A0A1L3GR94"/>
<dbReference type="CDD" id="cd00038">
    <property type="entry name" value="CAP_ED"/>
    <property type="match status" value="1"/>
</dbReference>
<dbReference type="Pfam" id="PF00027">
    <property type="entry name" value="cNMP_binding"/>
    <property type="match status" value="1"/>
</dbReference>
<keyword evidence="1 2" id="KW-0129">CBS domain</keyword>
<dbReference type="InterPro" id="IPR000644">
    <property type="entry name" value="CBS_dom"/>
</dbReference>
<keyword evidence="6" id="KW-1185">Reference proteome</keyword>
<dbReference type="SUPFAM" id="SSF54631">
    <property type="entry name" value="CBS-domain pair"/>
    <property type="match status" value="1"/>
</dbReference>
<dbReference type="Gene3D" id="3.30.460.10">
    <property type="entry name" value="Beta Polymerase, domain 2"/>
    <property type="match status" value="1"/>
</dbReference>
<dbReference type="InterPro" id="IPR018490">
    <property type="entry name" value="cNMP-bd_dom_sf"/>
</dbReference>
<dbReference type="KEGG" id="pef:A7E78_11580"/>
<dbReference type="InterPro" id="IPR051257">
    <property type="entry name" value="Diverse_CBS-Domain"/>
</dbReference>
<dbReference type="Pfam" id="PF03445">
    <property type="entry name" value="DUF294"/>
    <property type="match status" value="1"/>
</dbReference>